<comment type="caution">
    <text evidence="4">The sequence shown here is derived from an EMBL/GenBank/DDBJ whole genome shotgun (WGS) entry which is preliminary data.</text>
</comment>
<evidence type="ECO:0000256" key="2">
    <source>
        <dbReference type="ARBA" id="ARBA00023002"/>
    </source>
</evidence>
<dbReference type="EMBL" id="CAXAMM010043173">
    <property type="protein sequence ID" value="CAK9108870.1"/>
    <property type="molecule type" value="Genomic_DNA"/>
</dbReference>
<name>A0ABP0S9B8_9DINO</name>
<dbReference type="SUPFAM" id="SSF53448">
    <property type="entry name" value="Nucleotide-diphospho-sugar transferases"/>
    <property type="match status" value="1"/>
</dbReference>
<gene>
    <name evidence="4" type="ORF">SCF082_LOCUS50618</name>
</gene>
<dbReference type="InterPro" id="IPR002347">
    <property type="entry name" value="SDR_fam"/>
</dbReference>
<dbReference type="SUPFAM" id="SSF51735">
    <property type="entry name" value="NAD(P)-binding Rossmann-fold domains"/>
    <property type="match status" value="1"/>
</dbReference>
<keyword evidence="2" id="KW-0560">Oxidoreductase</keyword>
<keyword evidence="3" id="KW-0175">Coiled coil</keyword>
<dbReference type="Gene3D" id="3.90.550.10">
    <property type="entry name" value="Spore Coat Polysaccharide Biosynthesis Protein SpsA, Chain A"/>
    <property type="match status" value="1"/>
</dbReference>
<comment type="similarity">
    <text evidence="1">Belongs to the short-chain dehydrogenases/reductases (SDR) family.</text>
</comment>
<protein>
    <submittedName>
        <fullName evidence="4">Uncharacterized oxidoreductase C736.13</fullName>
    </submittedName>
</protein>
<dbReference type="InterPro" id="IPR029044">
    <property type="entry name" value="Nucleotide-diphossugar_trans"/>
</dbReference>
<organism evidence="4 5">
    <name type="scientific">Durusdinium trenchii</name>
    <dbReference type="NCBI Taxonomy" id="1381693"/>
    <lineage>
        <taxon>Eukaryota</taxon>
        <taxon>Sar</taxon>
        <taxon>Alveolata</taxon>
        <taxon>Dinophyceae</taxon>
        <taxon>Suessiales</taxon>
        <taxon>Symbiodiniaceae</taxon>
        <taxon>Durusdinium</taxon>
    </lineage>
</organism>
<dbReference type="PANTHER" id="PTHR24320:SF148">
    <property type="entry name" value="NAD(P)-BINDING ROSSMANN-FOLD SUPERFAMILY PROTEIN"/>
    <property type="match status" value="1"/>
</dbReference>
<feature type="non-terminal residue" evidence="4">
    <location>
        <position position="1172"/>
    </location>
</feature>
<accession>A0ABP0S9B8</accession>
<evidence type="ECO:0000313" key="5">
    <source>
        <dbReference type="Proteomes" id="UP001642464"/>
    </source>
</evidence>
<evidence type="ECO:0000256" key="3">
    <source>
        <dbReference type="SAM" id="Coils"/>
    </source>
</evidence>
<reference evidence="4 5" key="1">
    <citation type="submission" date="2024-02" db="EMBL/GenBank/DDBJ databases">
        <authorList>
            <person name="Chen Y."/>
            <person name="Shah S."/>
            <person name="Dougan E. K."/>
            <person name="Thang M."/>
            <person name="Chan C."/>
        </authorList>
    </citation>
    <scope>NUCLEOTIDE SEQUENCE [LARGE SCALE GENOMIC DNA]</scope>
</reference>
<feature type="coiled-coil region" evidence="3">
    <location>
        <begin position="385"/>
        <end position="426"/>
    </location>
</feature>
<sequence length="1172" mass="131926">MAATWRVTQDMMFQGNFRAPPVDFAGKTVAITGPSRGGIGYETAQVLAERGATVLLCARNLEKAEKDATAIMEETGKKPKVFKCDVSSLASARACAEEILKEHPVLDVLINNAGAVFDESGTVDEVEITFATCALGHHLLNFLLQPRRIVWVTGDIYAIADGSGNPHFKGKGIPAYANACLARLRLAKETKRRGHCQEIIAVHPGVIRSQFIKPKNCCESCCLSSLNLGRISVLAGAQSSIYAATCPSSELPEDTIYFHNKYGWYVLKPKDLAMDAEKQRELFDQCEFFSTARMTTPRKDEVYTVRNGSEFWCESGRVADAGGRAESQSGEIGVYEGCRLKTLHIDEFIPAAELLLLLGCRKEFQLLRRRLEVERELTAAQEAQLGSLRETIAAVRQQVLQATRENTELRSTLASQQEILRQLRRLNYIKNHQFSWFFSFPVTFMLKFHGTFSGVTALALALAEEECHGVLAGPECCEVEDLEDHQILQKPWRDQILQDNMVKFGKVGGDGSHRYESSLNPALCERDLQDLRAENPNFFAPRGHAARREAFEACARRNARLVELHVDLEMAGDCSMHYVGDFCSPFSCAVVYEKWILSAQYFIENFPQCATFALQPCIWQNAAQMHRVSSLQQLPELFEALELTLDTDLERDKEVQTLLTTLENLSDDLLPWPLLRPFADAAALGRKRLRLSRPPQKLLESGIPVILDLLAPAIQTLLCEEMGCQPFLDESLLAGATRLRPRWRELGSLCAAGQFQRAAELERRYAGETERWVAALAQLGHDVPPDFLLSFQELCNLLGRSHASPTRSPLSRDICGESTVPAVEPTGCSCRAEPVHCFQPRARFWGRRVRRAVVAAFDLQIPLDEPYRTWGVHDAPLDFLMNFDLSLTPGETDRVLLLPPAHLALYPLTTRTRRRLQGAKVKVIEVPWIEPPGVSPTVAQRNQENHFGNREYIRLHAMNLDYDVVVYLDTDVRIVGDLNPIFEEGQDLFVSTGSTVAPLDGGFFAVRPSGALFRAMLDVLRTVHYDRETGWNRMGHGYSLALGRAEGNYPAGPQGFLYHFFYMADPAVDLALKRNGAVRPRSAQVDSCQWNYNSFHGSFKWRYLDESSYFAAMPEEWRRQVESFHRRVTWTFPCDFTVKKPVLVHHMDEAIEGYLEHLQQQHPNQTTVLLPR</sequence>
<dbReference type="Pfam" id="PF00106">
    <property type="entry name" value="adh_short"/>
    <property type="match status" value="1"/>
</dbReference>
<proteinExistence type="inferred from homology"/>
<evidence type="ECO:0000313" key="4">
    <source>
        <dbReference type="EMBL" id="CAK9108870.1"/>
    </source>
</evidence>
<dbReference type="Gene3D" id="3.40.50.720">
    <property type="entry name" value="NAD(P)-binding Rossmann-like Domain"/>
    <property type="match status" value="1"/>
</dbReference>
<dbReference type="Proteomes" id="UP001642464">
    <property type="component" value="Unassembled WGS sequence"/>
</dbReference>
<dbReference type="InterPro" id="IPR036291">
    <property type="entry name" value="NAD(P)-bd_dom_sf"/>
</dbReference>
<dbReference type="PANTHER" id="PTHR24320">
    <property type="entry name" value="RETINOL DEHYDROGENASE"/>
    <property type="match status" value="1"/>
</dbReference>
<evidence type="ECO:0000256" key="1">
    <source>
        <dbReference type="ARBA" id="ARBA00006484"/>
    </source>
</evidence>
<keyword evidence="5" id="KW-1185">Reference proteome</keyword>